<gene>
    <name evidence="2" type="ORF">MSZNOR_0423</name>
</gene>
<dbReference type="InterPro" id="IPR011990">
    <property type="entry name" value="TPR-like_helical_dom_sf"/>
</dbReference>
<evidence type="ECO:0008006" key="4">
    <source>
        <dbReference type="Google" id="ProtNLM"/>
    </source>
</evidence>
<dbReference type="Gene3D" id="1.25.40.10">
    <property type="entry name" value="Tetratricopeptide repeat domain"/>
    <property type="match status" value="1"/>
</dbReference>
<reference evidence="2 3" key="1">
    <citation type="submission" date="2023-03" db="EMBL/GenBank/DDBJ databases">
        <authorList>
            <person name="Pearce D."/>
        </authorList>
    </citation>
    <scope>NUCLEOTIDE SEQUENCE [LARGE SCALE GENOMIC DNA]</scope>
    <source>
        <strain evidence="2">Msz</strain>
    </source>
</reference>
<name>A0ABN8WX38_9GAMM</name>
<evidence type="ECO:0000313" key="3">
    <source>
        <dbReference type="Proteomes" id="UP001162030"/>
    </source>
</evidence>
<accession>A0ABN8WX38</accession>
<keyword evidence="3" id="KW-1185">Reference proteome</keyword>
<evidence type="ECO:0000256" key="1">
    <source>
        <dbReference type="SAM" id="MobiDB-lite"/>
    </source>
</evidence>
<dbReference type="EMBL" id="OX458333">
    <property type="protein sequence ID" value="CAI8738789.1"/>
    <property type="molecule type" value="Genomic_DNA"/>
</dbReference>
<evidence type="ECO:0000313" key="2">
    <source>
        <dbReference type="EMBL" id="CAI8738789.1"/>
    </source>
</evidence>
<protein>
    <recommendedName>
        <fullName evidence="4">Outer membrane lipoprotein BamD-like domain-containing protein</fullName>
    </recommendedName>
</protein>
<organism evidence="2 3">
    <name type="scientific">Methylocaldum szegediense</name>
    <dbReference type="NCBI Taxonomy" id="73780"/>
    <lineage>
        <taxon>Bacteria</taxon>
        <taxon>Pseudomonadati</taxon>
        <taxon>Pseudomonadota</taxon>
        <taxon>Gammaproteobacteria</taxon>
        <taxon>Methylococcales</taxon>
        <taxon>Methylococcaceae</taxon>
        <taxon>Methylocaldum</taxon>
    </lineage>
</organism>
<feature type="region of interest" description="Disordered" evidence="1">
    <location>
        <begin position="1"/>
        <end position="22"/>
    </location>
</feature>
<proteinExistence type="predicted"/>
<sequence>MKSDPSGNQPRFDGRPASHCSRMSRPSLSAVLSILSLTFAPIVALASGDGCDFWCGEHPNAYFLTPDNDSRGNLGLLLEDRGAVRYRTEAIPFHYSDFMDPASPSTAESENGVSSLAAELGVASDSVASALQRLEASGYGRCFTDNAQAIEAFLRAVKSASLPGQDGMLLAQERLRFAGLCEKAMEAFQPLPVSDTAKPYAHYLEAAAKFYAGQYEPALTQFKALSADAPDWVRETSLYMLGRVALNQAQIRFDLWSEPSAENIDKAFLDQAAAAFGDYLKAYPQGRYAESAKGLFRKIHWLAADSAALAADYQAWLAALGNGTPNEIVLSFIDETERKVDPAGNAVDALWPSPVLASLGTLASWRPQEEGSPQKSPVEPADLAVHRAEFANAGLEPLRSYLGLAHVFWVEKNYPEVIRQTASEQIAAKASNLAYSRWVLRGLSLMALRQFPEAESHWLETLKTVEHPGQKIQAQWLLALTWNETGRLDQVYAKDSPVAVPEIQDYFVHKATPALLESLLKRDDLPPHARSLAYFRLVGQWIRRRNFQAAEQLLTAYPPSGFELSRDKLAPLSYEGRKDGYTCPAIKELLAALQQNPNSARWLNCMGDFLRASSWNYPDPAIADEDPVQFGVHHWHEAADYGLPATKAEDAFGGKVYTSLDYYQEVIERRDAKKTDEDVAYALHRATTCFAYSGYNRCGDQEVPKAQRGAWFKRLKTQYKNFLWSKEQKYYW</sequence>
<dbReference type="Proteomes" id="UP001162030">
    <property type="component" value="Chromosome"/>
</dbReference>